<dbReference type="KEGG" id="rue:DT065_02090"/>
<evidence type="ECO:0000313" key="1">
    <source>
        <dbReference type="EMBL" id="AXF54924.1"/>
    </source>
</evidence>
<dbReference type="RefSeq" id="WP_114370440.1">
    <property type="nucleotide sequence ID" value="NZ_CP031092.1"/>
</dbReference>
<dbReference type="InterPro" id="IPR024992">
    <property type="entry name" value="DUF3891"/>
</dbReference>
<dbReference type="Pfam" id="PF13030">
    <property type="entry name" value="DUF3891"/>
    <property type="match status" value="1"/>
</dbReference>
<reference evidence="1 2" key="1">
    <citation type="journal article" date="2018" name="J. Microbiol.">
        <title>Salicibibacter kimchii gen. nov., sp. nov., a moderately halophilic and alkalitolerant bacterium in the family Bacillaceae, isolated from kimchi.</title>
        <authorList>
            <person name="Jang J.Y."/>
            <person name="Oh Y.J."/>
            <person name="Lim S.K."/>
            <person name="Park H.K."/>
            <person name="Lee C."/>
            <person name="Kim J.Y."/>
            <person name="Lee M.A."/>
            <person name="Choi H.J."/>
        </authorList>
    </citation>
    <scope>NUCLEOTIDE SEQUENCE [LARGE SCALE GENOMIC DNA]</scope>
    <source>
        <strain evidence="1 2">NKC1-1</strain>
    </source>
</reference>
<protein>
    <submittedName>
        <fullName evidence="1">DUF3891 family protein</fullName>
    </submittedName>
</protein>
<organism evidence="1 2">
    <name type="scientific">Salicibibacter kimchii</name>
    <dbReference type="NCBI Taxonomy" id="2099786"/>
    <lineage>
        <taxon>Bacteria</taxon>
        <taxon>Bacillati</taxon>
        <taxon>Bacillota</taxon>
        <taxon>Bacilli</taxon>
        <taxon>Bacillales</taxon>
        <taxon>Bacillaceae</taxon>
        <taxon>Salicibibacter</taxon>
    </lineage>
</organism>
<proteinExistence type="predicted"/>
<dbReference type="EMBL" id="CP031092">
    <property type="protein sequence ID" value="AXF54924.1"/>
    <property type="molecule type" value="Genomic_DNA"/>
</dbReference>
<dbReference type="Proteomes" id="UP000252100">
    <property type="component" value="Chromosome"/>
</dbReference>
<dbReference type="OrthoDB" id="190426at2"/>
<evidence type="ECO:0000313" key="2">
    <source>
        <dbReference type="Proteomes" id="UP000252100"/>
    </source>
</evidence>
<keyword evidence="2" id="KW-1185">Reference proteome</keyword>
<accession>A0A345BVE3</accession>
<sequence length="251" mass="29077">MIVRDEANHLACIHQDEHARVSAALYRQWGDPRLEKKGWKESLHTAIAEHDRAWISLDTRPIWNDEEERPYDFTDYPEREKIAAYQTGINETEMMDEWAGLLVSRHLHSFFSRIRTEAAEAFKTGEQKRWDRLGGAEETDDEKTALSVLKMCDELSLFACMNNPGARKEEEVPWFRDGFSMHFDFLDGKTVIPAWKNKEEIMLTPTPLKANVQFPLKLRRVSKEAILHHGWKNAYAGTPVSTQVVTFLTSN</sequence>
<dbReference type="AlphaFoldDB" id="A0A345BVE3"/>
<gene>
    <name evidence="1" type="ORF">DT065_02090</name>
</gene>
<name>A0A345BVE3_9BACI</name>